<protein>
    <submittedName>
        <fullName evidence="1">Uncharacterized protein</fullName>
    </submittedName>
</protein>
<sequence>MNKILQLFFAFGICSFFIACNHSDGPAYRIEPPFKSIPPHYDTFELNASEPKMLRLPGGSSIEIPANAFVDKSGKPVTGKVELKYREFHTSADILASGIPMLCNDEDGITKSFESGGMFEISATANGQEIDIAKDKKINVHMASDVEGDFDFYYLEEDGNKKTANASLFLQTQPAPLSEKQYRWKKIYAAKEEGKDAAPERSKASVHKYFQTHFDIKKYPETAVLDTMKWEYAGITKMDDPADPANTFFKEEKWAEVSISQPVYYTEKIKEVKRNKNNNGRHTNSLVMLPDSLGILVNEAPGYLCWYEWNGNLKTRFNGVEGVKYDYYAEGAYGYENFSFINKQQSHLLLFDENNHCKLFSVNGKLIKDFGVLSDPSFDHTGNKIIGQTGTAASGNLSVVIFSITGEVLHTFPVTVAPYSIINDYWQLFDDQSKFALINNDKISVIDTDGKTISSTHIDKIYYLDLLSYHQAIAVHTYDSQLWVWDWKKNKSLKVKFDAASYSTSMSPKEPVIIIHKDHKNVFWNWENDTYKEIANVNNVGLYYSFKGNFIYSYNTIIIYTGAAIDNNTKQSTYLFNNSGTLIRMLDKSRSYSFRFDEREERILISGDTSELYLIDKSGKLLYDFKTYDPKIKTVHFYTNGEMLSTTEDGTVVLWNKNIEPVHSVVAHTKMTSFFPDSPGTCYSIGRLQATALWDIAMGKKLYAYDDKLVFNAQMFDYRTDKHVVIPKHVALSFDWSDTKSVNIWKNTSVKLPEGVYHINFRNNSADFQTYVYLSAEQLEQINKYQHALKQRINKEIKNEVKRADQEAKLLRSFEINNFGIYNWDRFYKDSNALSVHATIDLGNSVTEFNHVTLFLITGKDRNVVVKYYVSTLNKFCFVPEDHNMLLAILPDDRIAVFEEGKFRALDIEKLKKDNAYTFNMTILEEQASRTLLDRILQKPS</sequence>
<dbReference type="PROSITE" id="PS51257">
    <property type="entry name" value="PROKAR_LIPOPROTEIN"/>
    <property type="match status" value="1"/>
</dbReference>
<proteinExistence type="predicted"/>
<keyword evidence="2" id="KW-1185">Reference proteome</keyword>
<organism evidence="1 2">
    <name type="scientific">Cytophaga hutchinsonii (strain ATCC 33406 / DSM 1761 / CIP 103989 / NBRC 15051 / NCIMB 9469 / D465)</name>
    <dbReference type="NCBI Taxonomy" id="269798"/>
    <lineage>
        <taxon>Bacteria</taxon>
        <taxon>Pseudomonadati</taxon>
        <taxon>Bacteroidota</taxon>
        <taxon>Cytophagia</taxon>
        <taxon>Cytophagales</taxon>
        <taxon>Cytophagaceae</taxon>
        <taxon>Cytophaga</taxon>
    </lineage>
</organism>
<reference evidence="1 2" key="1">
    <citation type="journal article" date="2007" name="Appl. Environ. Microbiol.">
        <title>Genome sequence of the cellulolytic gliding bacterium Cytophaga hutchinsonii.</title>
        <authorList>
            <person name="Xie G."/>
            <person name="Bruce D.C."/>
            <person name="Challacombe J.F."/>
            <person name="Chertkov O."/>
            <person name="Detter J.C."/>
            <person name="Gilna P."/>
            <person name="Han C.S."/>
            <person name="Lucas S."/>
            <person name="Misra M."/>
            <person name="Myers G.L."/>
            <person name="Richardson P."/>
            <person name="Tapia R."/>
            <person name="Thayer N."/>
            <person name="Thompson L.S."/>
            <person name="Brettin T.S."/>
            <person name="Henrissat B."/>
            <person name="Wilson D.B."/>
            <person name="McBride M.J."/>
        </authorList>
    </citation>
    <scope>NUCLEOTIDE SEQUENCE [LARGE SCALE GENOMIC DNA]</scope>
    <source>
        <strain evidence="2">ATCC 33406 / DSM 1761 / CIP 103989 / NBRC 15051 / NCIMB 9469 / D465</strain>
    </source>
</reference>
<dbReference type="InterPro" id="IPR015943">
    <property type="entry name" value="WD40/YVTN_repeat-like_dom_sf"/>
</dbReference>
<name>A0A6N4SPT0_CYTH3</name>
<dbReference type="RefSeq" id="WP_011584462.1">
    <property type="nucleotide sequence ID" value="NC_008255.1"/>
</dbReference>
<dbReference type="InterPro" id="IPR011047">
    <property type="entry name" value="Quinoprotein_ADH-like_sf"/>
</dbReference>
<evidence type="ECO:0000313" key="2">
    <source>
        <dbReference type="Proteomes" id="UP000001822"/>
    </source>
</evidence>
<accession>A0A6N4SPT0</accession>
<dbReference type="Gene3D" id="2.130.10.10">
    <property type="entry name" value="YVTN repeat-like/Quinoprotein amine dehydrogenase"/>
    <property type="match status" value="1"/>
</dbReference>
<dbReference type="KEGG" id="chu:CHU_1070"/>
<dbReference type="AlphaFoldDB" id="A0A6N4SPT0"/>
<dbReference type="SUPFAM" id="SSF50998">
    <property type="entry name" value="Quinoprotein alcohol dehydrogenase-like"/>
    <property type="match status" value="1"/>
</dbReference>
<dbReference type="EMBL" id="CP000383">
    <property type="protein sequence ID" value="ABG58347.1"/>
    <property type="molecule type" value="Genomic_DNA"/>
</dbReference>
<dbReference type="OrthoDB" id="1451921at2"/>
<dbReference type="Proteomes" id="UP000001822">
    <property type="component" value="Chromosome"/>
</dbReference>
<evidence type="ECO:0000313" key="1">
    <source>
        <dbReference type="EMBL" id="ABG58347.1"/>
    </source>
</evidence>
<gene>
    <name evidence="1" type="ordered locus">CHU_1070</name>
</gene>